<dbReference type="SMART" id="SM00368">
    <property type="entry name" value="LRR_RI"/>
    <property type="match status" value="5"/>
</dbReference>
<keyword evidence="9" id="KW-0802">TPR repeat</keyword>
<evidence type="ECO:0000256" key="5">
    <source>
        <dbReference type="ARBA" id="ARBA00022454"/>
    </source>
</evidence>
<feature type="region of interest" description="Disordered" evidence="17">
    <location>
        <begin position="878"/>
        <end position="935"/>
    </location>
</feature>
<accession>A0A8C5R9B2</accession>
<evidence type="ECO:0000256" key="6">
    <source>
        <dbReference type="ARBA" id="ARBA00022614"/>
    </source>
</evidence>
<feature type="compositionally biased region" description="Acidic residues" evidence="17">
    <location>
        <begin position="887"/>
        <end position="906"/>
    </location>
</feature>
<dbReference type="PANTHER" id="PTHR46358:SF1">
    <property type="entry name" value="TONSOKU-LIKE PROTEIN"/>
    <property type="match status" value="1"/>
</dbReference>
<dbReference type="Pfam" id="PF13516">
    <property type="entry name" value="LRR_6"/>
    <property type="match status" value="2"/>
</dbReference>
<dbReference type="PROSITE" id="PS50297">
    <property type="entry name" value="ANK_REP_REGION"/>
    <property type="match status" value="3"/>
</dbReference>
<dbReference type="PRINTS" id="PR01415">
    <property type="entry name" value="ANKYRIN"/>
</dbReference>
<dbReference type="GeneTree" id="ENSGT00940000160188"/>
<feature type="compositionally biased region" description="Polar residues" evidence="17">
    <location>
        <begin position="739"/>
        <end position="755"/>
    </location>
</feature>
<feature type="region of interest" description="Disordered" evidence="17">
    <location>
        <begin position="675"/>
        <end position="718"/>
    </location>
</feature>
<evidence type="ECO:0000256" key="11">
    <source>
        <dbReference type="ARBA" id="ARBA00023043"/>
    </source>
</evidence>
<evidence type="ECO:0000256" key="2">
    <source>
        <dbReference type="ARBA" id="ARBA00004286"/>
    </source>
</evidence>
<dbReference type="SMART" id="SM00028">
    <property type="entry name" value="TPR"/>
    <property type="match status" value="7"/>
</dbReference>
<dbReference type="InterPro" id="IPR032675">
    <property type="entry name" value="LRR_dom_sf"/>
</dbReference>
<dbReference type="SUPFAM" id="SSF52047">
    <property type="entry name" value="RNI-like"/>
    <property type="match status" value="1"/>
</dbReference>
<reference evidence="18" key="2">
    <citation type="submission" date="2025-09" db="UniProtKB">
        <authorList>
            <consortium name="Ensembl"/>
        </authorList>
    </citation>
    <scope>IDENTIFICATION</scope>
</reference>
<dbReference type="GO" id="GO:0043596">
    <property type="term" value="C:nuclear replication fork"/>
    <property type="evidence" value="ECO:0007669"/>
    <property type="project" value="TreeGrafter"/>
</dbReference>
<evidence type="ECO:0000256" key="13">
    <source>
        <dbReference type="ARBA" id="ARBA00023242"/>
    </source>
</evidence>
<dbReference type="InterPro" id="IPR011990">
    <property type="entry name" value="TPR-like_helical_dom_sf"/>
</dbReference>
<dbReference type="GO" id="GO:0006325">
    <property type="term" value="P:chromatin organization"/>
    <property type="evidence" value="ECO:0007669"/>
    <property type="project" value="UniProtKB-KW"/>
</dbReference>
<dbReference type="InterPro" id="IPR019734">
    <property type="entry name" value="TPR_rpt"/>
</dbReference>
<keyword evidence="10" id="KW-0156">Chromatin regulator</keyword>
<feature type="repeat" description="ANK" evidence="16">
    <location>
        <begin position="524"/>
        <end position="556"/>
    </location>
</feature>
<dbReference type="GO" id="GO:0031297">
    <property type="term" value="P:replication fork processing"/>
    <property type="evidence" value="ECO:0007669"/>
    <property type="project" value="TreeGrafter"/>
</dbReference>
<feature type="repeat" description="ANK" evidence="16">
    <location>
        <begin position="593"/>
        <end position="625"/>
    </location>
</feature>
<evidence type="ECO:0000256" key="15">
    <source>
        <dbReference type="ARBA" id="ARBA00033240"/>
    </source>
</evidence>
<name>A0A8C5R9B2_9ANUR</name>
<dbReference type="SUPFAM" id="SSF48452">
    <property type="entry name" value="TPR-like"/>
    <property type="match status" value="3"/>
</dbReference>
<evidence type="ECO:0000256" key="8">
    <source>
        <dbReference type="ARBA" id="ARBA00022763"/>
    </source>
</evidence>
<evidence type="ECO:0000256" key="9">
    <source>
        <dbReference type="ARBA" id="ARBA00022803"/>
    </source>
</evidence>
<dbReference type="SMART" id="SM00367">
    <property type="entry name" value="LRR_CC"/>
    <property type="match status" value="2"/>
</dbReference>
<keyword evidence="7" id="KW-0677">Repeat</keyword>
<keyword evidence="12" id="KW-0234">DNA repair</keyword>
<dbReference type="InterPro" id="IPR001611">
    <property type="entry name" value="Leu-rich_rpt"/>
</dbReference>
<dbReference type="InterPro" id="IPR006553">
    <property type="entry name" value="Leu-rich_rpt_Cys-con_subtyp"/>
</dbReference>
<feature type="region of interest" description="Disordered" evidence="17">
    <location>
        <begin position="735"/>
        <end position="765"/>
    </location>
</feature>
<dbReference type="PANTHER" id="PTHR46358">
    <property type="entry name" value="TONSOKU-LIKE PROTEIN"/>
    <property type="match status" value="1"/>
</dbReference>
<evidence type="ECO:0000256" key="7">
    <source>
        <dbReference type="ARBA" id="ARBA00022737"/>
    </source>
</evidence>
<keyword evidence="6" id="KW-0433">Leucine-rich repeat</keyword>
<sequence length="1437" mass="159566">MATSRKRLRASKVAKELEKAKCKAQKSGNLKEEAAVCNQLGEILARGARFKEAIEEHRQELRISESLGDVIGCAVANRKIGECFAELENYEAALKHQRRHLDLAQSVSCDIEEQRALATIGRTYLYMCEVGRDSEARGLAEDAFLKSLAIVDERLEGKASVRDLSEMRARLFLNLGLLYNNVHEAAKCSAYIKKSVYIAEKNHLDEDLYRANSILGSIHIRNNEHGKAMRSLEAARECALKMKSKDMESDCYYSIGQVLLSLGDLSAGKRALKKSYRLGSRLPSDRESVRRNLKYAIKGCHLEQALSDLGDEDQQGALSLYEQLGDLYCKVGCYHKAVDHYKMQLRCAESLGRPDRELAVIHVSLAATFTDLRDYTQAVSHYQAELGLRRGNPGEECKTWLNVALVHEEDGKDPSQVQTCLSSALRCARESGDNNLLRGVLRQLLAAQQKVGATEAADTEAELLELCRSSDRDLSEEEEMENSEPLQESDLELSQSDEDDDLEGYKKLVPGKRRQNRWNRRNEKGETVLHRACIDGNVKLVQCLLEKGHPINPRDYCGWTPLHEACNHGRLEIVQLLLQRGANINDPGGDKCDGITPLHDALSSGNFHVAQLLIRRGASVTQRDAKGGTPLGSLQNWIQVYRKHLDQETRKLCKETGVLLREALAGRVDAVAPEPQVPLDDDLFDAEGSQLSDPQLDNMATRRENGRPDNVATRRENGRKSLSVTWLVSSVQEEEDVFSSGSPPLRTSTQRSGAASHQEEISEPLLTPLRPVKKKPRFAGQRSTSDPAFLEDVVNDNETLAQMFPPVQQPRTSDGGVEAYQKAIKSLGSAKSRILNQTLEEPAVLTSDPAPRTALVASEDYIDDDWLEDDLKEISCARKRGRGASPEDAESEEETDSSEQEDEVPEEQPCMRDRPAHRVLSVSKKRRSRQTKLTQIVDRAVVGRTKSQVQDNPSVPRVSNVVGYQSLNITADPRLFVTAQLPAAMTPAPPPPIRVRVRVQDNVFLIPIPHNVRDTREVSWLADQASQRYYQSCGLLPRLTLKKEGALLAPQDLILHVLQSNEEVLAEVNSWDLPPITDRYKKACQSLAVDENRLVMKALEQQDLSPNLSLCRLSLRPRDLCPLLRTLKLQSSLRQLDLSGNILGDSEVEELLATLGTVPNLTHLNLSGNRLTHDSVRKLGSSLYASESRTFKSLEVLDLSMNPLTDGLSQPLASLLSCCPVLSTLHLRGCQLSAKFLQQYRLQLANAFRGAVHLNTLSLSYNPLGSTGVELMLKTLPHDTISRLEMNAVTMGSRESLAIEPFVQYLSQEHCAVSHLGLSSNRLSDDSVCQLSRCLQICPSLISLDLSGNPGVGTFGFQCLLHAVRGRTSEMKYLNLTGCGVGGLLGSSSLDDLSVVVKDLRLGSRCLTKEDREVLSQVWPPDTLLVQRQNKLFLKNP</sequence>
<dbReference type="SUPFAM" id="SSF48403">
    <property type="entry name" value="Ankyrin repeat"/>
    <property type="match status" value="1"/>
</dbReference>
<protein>
    <recommendedName>
        <fullName evidence="4">Tonsoku-like protein</fullName>
    </recommendedName>
    <alternativeName>
        <fullName evidence="15">NF-kappa-B inhibitor-like protein 2</fullName>
    </alternativeName>
    <alternativeName>
        <fullName evidence="14">Nuclear factor of kappa light polypeptide gene enhancer in B-cells inhibitor-like 2</fullName>
    </alternativeName>
</protein>
<comment type="similarity">
    <text evidence="3">Belongs to the Tonsoku family.</text>
</comment>
<dbReference type="Ensembl" id="ENSLLET00000051041.1">
    <property type="protein sequence ID" value="ENSLLEP00000049125.1"/>
    <property type="gene ID" value="ENSLLEG00000030926.1"/>
</dbReference>
<evidence type="ECO:0000256" key="4">
    <source>
        <dbReference type="ARBA" id="ARBA00017829"/>
    </source>
</evidence>
<dbReference type="Gene3D" id="1.25.40.10">
    <property type="entry name" value="Tetratricopeptide repeat domain"/>
    <property type="match status" value="2"/>
</dbReference>
<evidence type="ECO:0000313" key="18">
    <source>
        <dbReference type="Ensembl" id="ENSLLEP00000049125.1"/>
    </source>
</evidence>
<evidence type="ECO:0000256" key="16">
    <source>
        <dbReference type="PROSITE-ProRule" id="PRU00023"/>
    </source>
</evidence>
<evidence type="ECO:0000256" key="1">
    <source>
        <dbReference type="ARBA" id="ARBA00004123"/>
    </source>
</evidence>
<keyword evidence="5" id="KW-0158">Chromosome</keyword>
<dbReference type="Gene3D" id="3.80.10.10">
    <property type="entry name" value="Ribonuclease Inhibitor"/>
    <property type="match status" value="3"/>
</dbReference>
<dbReference type="Proteomes" id="UP000694569">
    <property type="component" value="Unplaced"/>
</dbReference>
<dbReference type="Gene3D" id="1.25.40.20">
    <property type="entry name" value="Ankyrin repeat-containing domain"/>
    <property type="match status" value="1"/>
</dbReference>
<dbReference type="Pfam" id="PF12796">
    <property type="entry name" value="Ank_2"/>
    <property type="match status" value="1"/>
</dbReference>
<dbReference type="Pfam" id="PF00023">
    <property type="entry name" value="Ank"/>
    <property type="match status" value="1"/>
</dbReference>
<evidence type="ECO:0000256" key="17">
    <source>
        <dbReference type="SAM" id="MobiDB-lite"/>
    </source>
</evidence>
<dbReference type="InterPro" id="IPR002110">
    <property type="entry name" value="Ankyrin_rpt"/>
</dbReference>
<feature type="compositionally biased region" description="Basic and acidic residues" evidence="17">
    <location>
        <begin position="700"/>
        <end position="718"/>
    </location>
</feature>
<organism evidence="18 19">
    <name type="scientific">Leptobrachium leishanense</name>
    <name type="common">Leishan spiny toad</name>
    <dbReference type="NCBI Taxonomy" id="445787"/>
    <lineage>
        <taxon>Eukaryota</taxon>
        <taxon>Metazoa</taxon>
        <taxon>Chordata</taxon>
        <taxon>Craniata</taxon>
        <taxon>Vertebrata</taxon>
        <taxon>Euteleostomi</taxon>
        <taxon>Amphibia</taxon>
        <taxon>Batrachia</taxon>
        <taxon>Anura</taxon>
        <taxon>Pelobatoidea</taxon>
        <taxon>Megophryidae</taxon>
        <taxon>Leptobrachium</taxon>
    </lineage>
</organism>
<reference evidence="18" key="1">
    <citation type="submission" date="2025-08" db="UniProtKB">
        <authorList>
            <consortium name="Ensembl"/>
        </authorList>
    </citation>
    <scope>IDENTIFICATION</scope>
</reference>
<dbReference type="InterPro" id="IPR036770">
    <property type="entry name" value="Ankyrin_rpt-contain_sf"/>
</dbReference>
<dbReference type="OrthoDB" id="5806726at2759"/>
<comment type="subcellular location">
    <subcellularLocation>
        <location evidence="2">Chromosome</location>
    </subcellularLocation>
    <subcellularLocation>
        <location evidence="1">Nucleus</location>
    </subcellularLocation>
</comment>
<dbReference type="PROSITE" id="PS51450">
    <property type="entry name" value="LRR"/>
    <property type="match status" value="1"/>
</dbReference>
<feature type="compositionally biased region" description="Acidic residues" evidence="17">
    <location>
        <begin position="474"/>
        <end position="502"/>
    </location>
</feature>
<evidence type="ECO:0000256" key="10">
    <source>
        <dbReference type="ARBA" id="ARBA00022853"/>
    </source>
</evidence>
<evidence type="ECO:0000256" key="14">
    <source>
        <dbReference type="ARBA" id="ARBA00030801"/>
    </source>
</evidence>
<dbReference type="GO" id="GO:0000724">
    <property type="term" value="P:double-strand break repair via homologous recombination"/>
    <property type="evidence" value="ECO:0007669"/>
    <property type="project" value="TreeGrafter"/>
</dbReference>
<keyword evidence="13" id="KW-0539">Nucleus</keyword>
<keyword evidence="19" id="KW-1185">Reference proteome</keyword>
<evidence type="ECO:0000256" key="3">
    <source>
        <dbReference type="ARBA" id="ARBA00010999"/>
    </source>
</evidence>
<dbReference type="SMART" id="SM00248">
    <property type="entry name" value="ANK"/>
    <property type="match status" value="3"/>
</dbReference>
<proteinExistence type="inferred from homology"/>
<keyword evidence="8" id="KW-0227">DNA damage</keyword>
<dbReference type="PROSITE" id="PS50088">
    <property type="entry name" value="ANK_REPEAT"/>
    <property type="match status" value="3"/>
</dbReference>
<dbReference type="InterPro" id="IPR052311">
    <property type="entry name" value="MMS22L-TONSL_complex_comp"/>
</dbReference>
<evidence type="ECO:0000313" key="19">
    <source>
        <dbReference type="Proteomes" id="UP000694569"/>
    </source>
</evidence>
<feature type="region of interest" description="Disordered" evidence="17">
    <location>
        <begin position="472"/>
        <end position="506"/>
    </location>
</feature>
<evidence type="ECO:0000256" key="12">
    <source>
        <dbReference type="ARBA" id="ARBA00023204"/>
    </source>
</evidence>
<feature type="repeat" description="ANK" evidence="16">
    <location>
        <begin position="557"/>
        <end position="589"/>
    </location>
</feature>
<gene>
    <name evidence="18" type="primary">TONSL</name>
</gene>
<dbReference type="Pfam" id="PF13424">
    <property type="entry name" value="TPR_12"/>
    <property type="match status" value="1"/>
</dbReference>
<keyword evidence="11 16" id="KW-0040">ANK repeat</keyword>